<dbReference type="Proteomes" id="UP000244880">
    <property type="component" value="Unassembled WGS sequence"/>
</dbReference>
<gene>
    <name evidence="3" type="primary">mobA_4</name>
    <name evidence="3" type="ORF">ASD8599_02008</name>
</gene>
<keyword evidence="1" id="KW-0460">Magnesium</keyword>
<dbReference type="CDD" id="cd04182">
    <property type="entry name" value="GT_2_like_f"/>
    <property type="match status" value="1"/>
</dbReference>
<dbReference type="EC" id="2.7.7.77" evidence="3"/>
<reference evidence="3 4" key="1">
    <citation type="submission" date="2018-03" db="EMBL/GenBank/DDBJ databases">
        <authorList>
            <person name="Keele B.F."/>
        </authorList>
    </citation>
    <scope>NUCLEOTIDE SEQUENCE [LARGE SCALE GENOMIC DNA]</scope>
    <source>
        <strain evidence="3 4">CECT 8599</strain>
    </source>
</reference>
<evidence type="ECO:0000259" key="2">
    <source>
        <dbReference type="Pfam" id="PF12804"/>
    </source>
</evidence>
<organism evidence="3 4">
    <name type="scientific">Ascidiaceihabitans donghaensis</name>
    <dbReference type="NCBI Taxonomy" id="1510460"/>
    <lineage>
        <taxon>Bacteria</taxon>
        <taxon>Pseudomonadati</taxon>
        <taxon>Pseudomonadota</taxon>
        <taxon>Alphaproteobacteria</taxon>
        <taxon>Rhodobacterales</taxon>
        <taxon>Paracoccaceae</taxon>
        <taxon>Ascidiaceihabitans</taxon>
    </lineage>
</organism>
<dbReference type="AlphaFoldDB" id="A0A2R8BDU5"/>
<dbReference type="OrthoDB" id="9779263at2"/>
<dbReference type="Gene3D" id="3.90.550.10">
    <property type="entry name" value="Spore Coat Polysaccharide Biosynthesis Protein SpsA, Chain A"/>
    <property type="match status" value="1"/>
</dbReference>
<proteinExistence type="predicted"/>
<evidence type="ECO:0000256" key="1">
    <source>
        <dbReference type="ARBA" id="ARBA00022842"/>
    </source>
</evidence>
<feature type="domain" description="MobA-like NTP transferase" evidence="2">
    <location>
        <begin position="11"/>
        <end position="171"/>
    </location>
</feature>
<accession>A0A2R8BDU5</accession>
<dbReference type="EMBL" id="OMOR01000001">
    <property type="protein sequence ID" value="SPH21257.1"/>
    <property type="molecule type" value="Genomic_DNA"/>
</dbReference>
<dbReference type="Pfam" id="PF12804">
    <property type="entry name" value="NTP_transf_3"/>
    <property type="match status" value="1"/>
</dbReference>
<dbReference type="SUPFAM" id="SSF53448">
    <property type="entry name" value="Nucleotide-diphospho-sugar transferases"/>
    <property type="match status" value="1"/>
</dbReference>
<evidence type="ECO:0000313" key="3">
    <source>
        <dbReference type="EMBL" id="SPH21257.1"/>
    </source>
</evidence>
<dbReference type="PANTHER" id="PTHR43777:SF1">
    <property type="entry name" value="MOLYBDENUM COFACTOR CYTIDYLYLTRANSFERASE"/>
    <property type="match status" value="1"/>
</dbReference>
<dbReference type="PANTHER" id="PTHR43777">
    <property type="entry name" value="MOLYBDENUM COFACTOR CYTIDYLYLTRANSFERASE"/>
    <property type="match status" value="1"/>
</dbReference>
<dbReference type="GO" id="GO:0061603">
    <property type="term" value="F:molybdenum cofactor guanylyltransferase activity"/>
    <property type="evidence" value="ECO:0007669"/>
    <property type="project" value="UniProtKB-EC"/>
</dbReference>
<dbReference type="InterPro" id="IPR025877">
    <property type="entry name" value="MobA-like_NTP_Trfase"/>
</dbReference>
<keyword evidence="4" id="KW-1185">Reference proteome</keyword>
<name>A0A2R8BDU5_9RHOB</name>
<protein>
    <submittedName>
        <fullName evidence="3">Molybdenum cofactor guanylyltransferase</fullName>
        <ecNumber evidence="3">2.7.7.77</ecNumber>
    </submittedName>
</protein>
<evidence type="ECO:0000313" key="4">
    <source>
        <dbReference type="Proteomes" id="UP000244880"/>
    </source>
</evidence>
<keyword evidence="3" id="KW-0548">Nucleotidyltransferase</keyword>
<dbReference type="InterPro" id="IPR029044">
    <property type="entry name" value="Nucleotide-diphossugar_trans"/>
</dbReference>
<keyword evidence="3" id="KW-0808">Transferase</keyword>
<sequence length="199" mass="20974">MPDATRPLPILLLAAGASSRMRGGDKLMEMVMGAPCVHTMAARACATGHAVYVTLPNADHPRSHALQGLDVHKVFVPDASAGMSRSLQKGIAALPADHMGAMILPVDMPDITTEDMAEMLSAFQTHPCDAFQASTQDGQPGHPTILGPALTRQVGTLAGDKGAASLIKAAQDVKMHPLNGKRARLDLDTPEDWAAWRGD</sequence>
<dbReference type="RefSeq" id="WP_108828362.1">
    <property type="nucleotide sequence ID" value="NZ_OMOR01000001.1"/>
</dbReference>